<dbReference type="Gene3D" id="3.40.50.300">
    <property type="entry name" value="P-loop containing nucleotide triphosphate hydrolases"/>
    <property type="match status" value="3"/>
</dbReference>
<feature type="transmembrane region" description="Helical" evidence="9">
    <location>
        <begin position="789"/>
        <end position="813"/>
    </location>
</feature>
<dbReference type="GO" id="GO:0140359">
    <property type="term" value="F:ABC-type transporter activity"/>
    <property type="evidence" value="ECO:0007669"/>
    <property type="project" value="InterPro"/>
</dbReference>
<comment type="subcellular location">
    <subcellularLocation>
        <location evidence="1">Membrane</location>
        <topology evidence="1">Multi-pass membrane protein</topology>
    </subcellularLocation>
</comment>
<feature type="compositionally biased region" description="Low complexity" evidence="8">
    <location>
        <begin position="1158"/>
        <end position="1168"/>
    </location>
</feature>
<dbReference type="PROSITE" id="PS50893">
    <property type="entry name" value="ABC_TRANSPORTER_2"/>
    <property type="match status" value="1"/>
</dbReference>
<reference evidence="11" key="1">
    <citation type="journal article" date="2020" name="bioRxiv">
        <title>Comparative genomics of Chlamydomonas.</title>
        <authorList>
            <person name="Craig R.J."/>
            <person name="Hasan A.R."/>
            <person name="Ness R.W."/>
            <person name="Keightley P.D."/>
        </authorList>
    </citation>
    <scope>NUCLEOTIDE SEQUENCE</scope>
    <source>
        <strain evidence="11">CCAP 11/173</strain>
    </source>
</reference>
<dbReference type="InterPro" id="IPR027417">
    <property type="entry name" value="P-loop_NTPase"/>
</dbReference>
<feature type="compositionally biased region" description="Basic and acidic residues" evidence="8">
    <location>
        <begin position="1557"/>
        <end position="1571"/>
    </location>
</feature>
<dbReference type="GO" id="GO:0005524">
    <property type="term" value="F:ATP binding"/>
    <property type="evidence" value="ECO:0007669"/>
    <property type="project" value="UniProtKB-KW"/>
</dbReference>
<feature type="transmembrane region" description="Helical" evidence="9">
    <location>
        <begin position="1653"/>
        <end position="1679"/>
    </location>
</feature>
<dbReference type="InterPro" id="IPR003593">
    <property type="entry name" value="AAA+_ATPase"/>
</dbReference>
<dbReference type="EMBL" id="JAEHOD010000002">
    <property type="protein sequence ID" value="KAG2454472.1"/>
    <property type="molecule type" value="Genomic_DNA"/>
</dbReference>
<feature type="region of interest" description="Disordered" evidence="8">
    <location>
        <begin position="239"/>
        <end position="275"/>
    </location>
</feature>
<accession>A0A835WW19</accession>
<feature type="compositionally biased region" description="Low complexity" evidence="8">
    <location>
        <begin position="538"/>
        <end position="547"/>
    </location>
</feature>
<keyword evidence="3 9" id="KW-0812">Transmembrane</keyword>
<feature type="transmembrane region" description="Helical" evidence="9">
    <location>
        <begin position="927"/>
        <end position="945"/>
    </location>
</feature>
<feature type="transmembrane region" description="Helical" evidence="9">
    <location>
        <begin position="1623"/>
        <end position="1641"/>
    </location>
</feature>
<sequence>MAQTEDGLALLEELAARFARLGLALPGVEVRWQDLQVEATPPSLAAAVAVAARGAARRRAGRGSSSGHDGSSSTATVTATTVPRCPAAGRVILDAGSGVLAPGSLTLLLGPPGGGRSTLLKALAGRLVAATPAACAACGGGGNSSSSSSGCGGGGGGGVRVAAGWVAYNGRHVLVAGDGGEGGCCGAGSSEGGRRAHSGSGSGGSSADAAAAAVMGSPLRDTTASRGCLVKEMLRHPRSATATAATAAAQAEAGDDAAATRPPPRQPRLLPSGPFPSAAAAGTAAACYCRGLAAYVGQSDDHLPLLTAGEVLAFAAACQAHGLTRVRRLHRWLLEQEKEKQEEEEEEEEGSRRSSSSNSSAAARGGRRSSSMLDEQQQQQGPRVLMESRLVEAVASLLGLGGVLGTRVGDEMTAGLSGGEKRRLTIGEAVVGLAPVLMLDEVTNGLDAAVALALVRTLRRVCDLARVTAVAALLQPSPELVALSDNVLLLAAGRVVFLGPRDRLLPFLARVPRPPGLAPPPPPAEGGSGSGGSAVDTQQQQQQQQQQPLAEFAQEVFASPASQAKYQAWRRRAAAGGRAAAAAAGGGGGATAGGGAAAAASATAAADSPPLPFEAEEGPVAAGPWVSPAQARKAFERSEEGRALAARMAAPPYTHPLEVGVGAGRRDLAFFGAARRRQQPAAGRRARGEHPPPPPPGAAAAAAPAGCRDSCRRGLRLQLLPLQLLPLQLLPLRAAVLELVLVLRRELVLVRRDSAYLGAIVGQFVFQGFVVATAFLRPPHPRSPAGANLVLAALAFSLMGMFMLGFNSAPVYVARLPVFYKQRDAGMVSPAAYAAAALAARLPEVAVCSAAYSALAYFAVGLTPEPGRFFLFLASACLSGLSSVASFQLLGALSRRQVATQGLGAVLLMVNVLCSGFPIARTSIPGWWIWFYWVSPMAWILRSMAVSEMSAARWQLPAPAAAPPTAVQAAVPADGGGGLASPAAAGMNIGLATLAARGYPTAPAWVWAGPVYLAATTLLQLAAQAAALGCIGPLEGARTGGGSSTAGSSMPPEEGEEEEEEGGLLQPVLASGVDLPARPPPPLPVAKAPQPQPPPDTRAGQQQRLLQLLDGVSGAFRPGALTALMGASGAGKTTLLDLLAGRKRATHIRGSPAACATGSGSSSGSSSGGSALKRLLYGLRGGGGGSSSRGGRPVWSGLQLVNGQPVPDRITGGGGGGLGRRVVLGYVEQQDAHNPYSTVEEALLFSARLRVPDSALMGAAPRPAGAPLLAPAHSVRSVAAGRQQQQHPSSGQPYHHEQGQRQPQGLRRRRREVLLLRAHVRAVMALVELDGLEQHRIGGSGVGGGGGGGGGGGSAGGVIGGVGLDTRAAGVVMRAVTATAATGRTVVCTIHQPSRDIMNGFDELLLLKPGGRTAYWGPLGPGQCRLVAYFTGAAPHVPRPAPCANPADWVLGLTAPGAEAALGLDWGRVWAASAERRAAERMLDDLCGGGASGGGGGGGGGGVARDHVDAGLDVDVDLDVDVEAGPHHPPQQHPHHHHQLQQPPPPLQQQQQQQQRQQDHNQHHLPADRPQHQQQHQRGGTAAATTSNSGGGGRRYAQPLHVQLRLVLWRQLVSQARNRAYNGLRLAVSLALAGVLGSLYWRRGLAVDSDVGVLDLLGVIYTSALFLPLTNMLMVMAVVESERVVYYRERAAHMYSGAVFAAAQSAAKLWSPPGGRSNQPGPRQQPQKGYCWYNNAGPSGLTNH</sequence>
<proteinExistence type="predicted"/>
<feature type="compositionally biased region" description="Pro residues" evidence="8">
    <location>
        <begin position="513"/>
        <end position="524"/>
    </location>
</feature>
<dbReference type="SMART" id="SM00382">
    <property type="entry name" value="AAA"/>
    <property type="match status" value="2"/>
</dbReference>
<dbReference type="GO" id="GO:0016020">
    <property type="term" value="C:membrane"/>
    <property type="evidence" value="ECO:0007669"/>
    <property type="project" value="UniProtKB-SubCell"/>
</dbReference>
<feature type="compositionally biased region" description="Acidic residues" evidence="8">
    <location>
        <begin position="1053"/>
        <end position="1062"/>
    </location>
</feature>
<feature type="domain" description="ABC transporter" evidence="10">
    <location>
        <begin position="77"/>
        <end position="517"/>
    </location>
</feature>
<keyword evidence="5" id="KW-0067">ATP-binding</keyword>
<evidence type="ECO:0000256" key="2">
    <source>
        <dbReference type="ARBA" id="ARBA00022448"/>
    </source>
</evidence>
<evidence type="ECO:0000256" key="5">
    <source>
        <dbReference type="ARBA" id="ARBA00022840"/>
    </source>
</evidence>
<dbReference type="OrthoDB" id="66620at2759"/>
<feature type="transmembrane region" description="Helical" evidence="9">
    <location>
        <begin position="755"/>
        <end position="777"/>
    </location>
</feature>
<feature type="region of interest" description="Disordered" evidence="8">
    <location>
        <begin position="187"/>
        <end position="209"/>
    </location>
</feature>
<dbReference type="PANTHER" id="PTHR19241">
    <property type="entry name" value="ATP-BINDING CASSETTE TRANSPORTER"/>
    <property type="match status" value="1"/>
</dbReference>
<evidence type="ECO:0000256" key="6">
    <source>
        <dbReference type="ARBA" id="ARBA00022989"/>
    </source>
</evidence>
<feature type="region of interest" description="Disordered" evidence="8">
    <location>
        <begin position="1149"/>
        <end position="1168"/>
    </location>
</feature>
<name>A0A835WW19_9CHLO</name>
<dbReference type="InterPro" id="IPR017871">
    <property type="entry name" value="ABC_transporter-like_CS"/>
</dbReference>
<dbReference type="GO" id="GO:0016887">
    <property type="term" value="F:ATP hydrolysis activity"/>
    <property type="evidence" value="ECO:0007669"/>
    <property type="project" value="InterPro"/>
</dbReference>
<dbReference type="Proteomes" id="UP000613740">
    <property type="component" value="Unassembled WGS sequence"/>
</dbReference>
<dbReference type="SUPFAM" id="SSF52540">
    <property type="entry name" value="P-loop containing nucleoside triphosphate hydrolases"/>
    <property type="match status" value="2"/>
</dbReference>
<dbReference type="Pfam" id="PF00005">
    <property type="entry name" value="ABC_tran"/>
    <property type="match status" value="2"/>
</dbReference>
<feature type="compositionally biased region" description="Polar residues" evidence="8">
    <location>
        <begin position="1282"/>
        <end position="1292"/>
    </location>
</feature>
<feature type="region of interest" description="Disordered" evidence="8">
    <location>
        <begin position="679"/>
        <end position="704"/>
    </location>
</feature>
<evidence type="ECO:0000256" key="1">
    <source>
        <dbReference type="ARBA" id="ARBA00004141"/>
    </source>
</evidence>
<keyword evidence="7 9" id="KW-0472">Membrane</keyword>
<evidence type="ECO:0000256" key="3">
    <source>
        <dbReference type="ARBA" id="ARBA00022692"/>
    </source>
</evidence>
<evidence type="ECO:0000313" key="12">
    <source>
        <dbReference type="Proteomes" id="UP000613740"/>
    </source>
</evidence>
<feature type="region of interest" description="Disordered" evidence="8">
    <location>
        <begin position="1036"/>
        <end position="1102"/>
    </location>
</feature>
<keyword evidence="12" id="KW-1185">Reference proteome</keyword>
<keyword evidence="6 9" id="KW-1133">Transmembrane helix</keyword>
<feature type="compositionally biased region" description="Low complexity" evidence="8">
    <location>
        <begin position="1572"/>
        <end position="1588"/>
    </location>
</feature>
<protein>
    <recommendedName>
        <fullName evidence="10">ABC transporter domain-containing protein</fullName>
    </recommendedName>
</protein>
<dbReference type="GO" id="GO:0071944">
    <property type="term" value="C:cell periphery"/>
    <property type="evidence" value="ECO:0007669"/>
    <property type="project" value="UniProtKB-ARBA"/>
</dbReference>
<feature type="transmembrane region" description="Helical" evidence="9">
    <location>
        <begin position="869"/>
        <end position="890"/>
    </location>
</feature>
<feature type="region of interest" description="Disordered" evidence="8">
    <location>
        <begin position="513"/>
        <end position="550"/>
    </location>
</feature>
<feature type="transmembrane region" description="Helical" evidence="9">
    <location>
        <begin position="833"/>
        <end position="857"/>
    </location>
</feature>
<feature type="region of interest" description="Disordered" evidence="8">
    <location>
        <begin position="338"/>
        <end position="383"/>
    </location>
</feature>
<dbReference type="InterPro" id="IPR003439">
    <property type="entry name" value="ABC_transporter-like_ATP-bd"/>
</dbReference>
<evidence type="ECO:0000259" key="10">
    <source>
        <dbReference type="PROSITE" id="PS50893"/>
    </source>
</evidence>
<gene>
    <name evidence="11" type="ORF">HYH02_001490</name>
</gene>
<dbReference type="InterPro" id="IPR013525">
    <property type="entry name" value="ABC2_TM"/>
</dbReference>
<evidence type="ECO:0000256" key="7">
    <source>
        <dbReference type="ARBA" id="ARBA00023136"/>
    </source>
</evidence>
<feature type="region of interest" description="Disordered" evidence="8">
    <location>
        <begin position="58"/>
        <end position="79"/>
    </location>
</feature>
<dbReference type="PROSITE" id="PS00211">
    <property type="entry name" value="ABC_TRANSPORTER_1"/>
    <property type="match status" value="1"/>
</dbReference>
<feature type="compositionally biased region" description="Low complexity" evidence="8">
    <location>
        <begin position="62"/>
        <end position="79"/>
    </location>
</feature>
<keyword evidence="2" id="KW-0813">Transport</keyword>
<feature type="compositionally biased region" description="Low complexity" evidence="8">
    <location>
        <begin position="353"/>
        <end position="371"/>
    </location>
</feature>
<evidence type="ECO:0000256" key="8">
    <source>
        <dbReference type="SAM" id="MobiDB-lite"/>
    </source>
</evidence>
<feature type="transmembrane region" description="Helical" evidence="9">
    <location>
        <begin position="720"/>
        <end position="743"/>
    </location>
</feature>
<feature type="transmembrane region" description="Helical" evidence="9">
    <location>
        <begin position="902"/>
        <end position="921"/>
    </location>
</feature>
<organism evidence="11 12">
    <name type="scientific">Chlamydomonas schloesseri</name>
    <dbReference type="NCBI Taxonomy" id="2026947"/>
    <lineage>
        <taxon>Eukaryota</taxon>
        <taxon>Viridiplantae</taxon>
        <taxon>Chlorophyta</taxon>
        <taxon>core chlorophytes</taxon>
        <taxon>Chlorophyceae</taxon>
        <taxon>CS clade</taxon>
        <taxon>Chlamydomonadales</taxon>
        <taxon>Chlamydomonadaceae</taxon>
        <taxon>Chlamydomonas</taxon>
    </lineage>
</organism>
<keyword evidence="4" id="KW-0547">Nucleotide-binding</keyword>
<feature type="region of interest" description="Disordered" evidence="8">
    <location>
        <begin position="1521"/>
        <end position="1595"/>
    </location>
</feature>
<evidence type="ECO:0000313" key="11">
    <source>
        <dbReference type="EMBL" id="KAG2454472.1"/>
    </source>
</evidence>
<feature type="compositionally biased region" description="Polar residues" evidence="8">
    <location>
        <begin position="372"/>
        <end position="381"/>
    </location>
</feature>
<feature type="compositionally biased region" description="Pro residues" evidence="8">
    <location>
        <begin position="1077"/>
        <end position="1096"/>
    </location>
</feature>
<feature type="region of interest" description="Disordered" evidence="8">
    <location>
        <begin position="1275"/>
        <end position="1307"/>
    </location>
</feature>
<evidence type="ECO:0000256" key="9">
    <source>
        <dbReference type="SAM" id="Phobius"/>
    </source>
</evidence>
<dbReference type="Pfam" id="PF01061">
    <property type="entry name" value="ABC2_membrane"/>
    <property type="match status" value="2"/>
</dbReference>
<feature type="compositionally biased region" description="Low complexity" evidence="8">
    <location>
        <begin position="240"/>
        <end position="260"/>
    </location>
</feature>
<evidence type="ECO:0000256" key="4">
    <source>
        <dbReference type="ARBA" id="ARBA00022741"/>
    </source>
</evidence>
<comment type="caution">
    <text evidence="11">The sequence shown here is derived from an EMBL/GenBank/DDBJ whole genome shotgun (WGS) entry which is preliminary data.</text>
</comment>